<dbReference type="GO" id="GO:0031966">
    <property type="term" value="C:mitochondrial membrane"/>
    <property type="evidence" value="ECO:0007669"/>
    <property type="project" value="UniProtKB-SubCell"/>
</dbReference>
<evidence type="ECO:0000256" key="4">
    <source>
        <dbReference type="ARBA" id="ARBA00022692"/>
    </source>
</evidence>
<reference evidence="12" key="1">
    <citation type="journal article" date="2020" name="Nat. Commun.">
        <title>Genome assembly of wild tea tree DASZ reveals pedigree and selection history of tea varieties.</title>
        <authorList>
            <person name="Zhang W."/>
            <person name="Zhang Y."/>
            <person name="Qiu H."/>
            <person name="Guo Y."/>
            <person name="Wan H."/>
            <person name="Zhang X."/>
            <person name="Scossa F."/>
            <person name="Alseekh S."/>
            <person name="Zhang Q."/>
            <person name="Wang P."/>
            <person name="Xu L."/>
            <person name="Schmidt M.H."/>
            <person name="Jia X."/>
            <person name="Li D."/>
            <person name="Zhu A."/>
            <person name="Guo F."/>
            <person name="Chen W."/>
            <person name="Ni D."/>
            <person name="Usadel B."/>
            <person name="Fernie A.R."/>
            <person name="Wen W."/>
        </authorList>
    </citation>
    <scope>NUCLEOTIDE SEQUENCE [LARGE SCALE GENOMIC DNA]</scope>
    <source>
        <strain evidence="12">cv. G240</strain>
    </source>
</reference>
<dbReference type="SUPFAM" id="SSF103506">
    <property type="entry name" value="Mitochondrial carrier"/>
    <property type="match status" value="1"/>
</dbReference>
<dbReference type="GO" id="GO:0000064">
    <property type="term" value="F:L-ornithine transmembrane transporter activity"/>
    <property type="evidence" value="ECO:0007669"/>
    <property type="project" value="TreeGrafter"/>
</dbReference>
<dbReference type="InterPro" id="IPR023395">
    <property type="entry name" value="MCP_dom_sf"/>
</dbReference>
<sequence length="236" mass="26001">MGIKVLHVFFSQQDLRDVCWQMIGHSLRCQPSWNRAKKKKKRKILEIIVLTSQRTISRCNIFLGVAFESSLLFGIYSQIKQPLEGGLQSSKPQPSVIIPSAAISGGIISFVLCPSEPVKCRMQVLGTESLVPKSSRYNGPLDCALKTVKTEGESIGNTVFFSTYESVHYYMHLQLKDASSNQNNLTDVGVGIMSGGLSGITIKDFPRDSTISCELKALSASDSEMDLIYARDQAQS</sequence>
<keyword evidence="6" id="KW-1133">Transmembrane helix</keyword>
<evidence type="ECO:0000256" key="7">
    <source>
        <dbReference type="ARBA" id="ARBA00023128"/>
    </source>
</evidence>
<evidence type="ECO:0000313" key="12">
    <source>
        <dbReference type="Proteomes" id="UP000593564"/>
    </source>
</evidence>
<evidence type="ECO:0000256" key="1">
    <source>
        <dbReference type="ARBA" id="ARBA00004225"/>
    </source>
</evidence>
<evidence type="ECO:0000256" key="6">
    <source>
        <dbReference type="ARBA" id="ARBA00022989"/>
    </source>
</evidence>
<keyword evidence="12" id="KW-1185">Reference proteome</keyword>
<name>A0A7J7GND4_CAMSI</name>
<dbReference type="PANTHER" id="PTHR45624">
    <property type="entry name" value="MITOCHONDRIAL BASIC AMINO ACIDS TRANSPORTER-RELATED"/>
    <property type="match status" value="1"/>
</dbReference>
<dbReference type="PROSITE" id="PS50920">
    <property type="entry name" value="SOLCAR"/>
    <property type="match status" value="1"/>
</dbReference>
<reference evidence="11 12" key="2">
    <citation type="submission" date="2020-07" db="EMBL/GenBank/DDBJ databases">
        <title>Genome assembly of wild tea tree DASZ reveals pedigree and selection history of tea varieties.</title>
        <authorList>
            <person name="Zhang W."/>
        </authorList>
    </citation>
    <scope>NUCLEOTIDE SEQUENCE [LARGE SCALE GENOMIC DNA]</scope>
    <source>
        <strain evidence="12">cv. G240</strain>
        <tissue evidence="11">Leaf</tissue>
    </source>
</reference>
<organism evidence="11 12">
    <name type="scientific">Camellia sinensis</name>
    <name type="common">Tea plant</name>
    <name type="synonym">Thea sinensis</name>
    <dbReference type="NCBI Taxonomy" id="4442"/>
    <lineage>
        <taxon>Eukaryota</taxon>
        <taxon>Viridiplantae</taxon>
        <taxon>Streptophyta</taxon>
        <taxon>Embryophyta</taxon>
        <taxon>Tracheophyta</taxon>
        <taxon>Spermatophyta</taxon>
        <taxon>Magnoliopsida</taxon>
        <taxon>eudicotyledons</taxon>
        <taxon>Gunneridae</taxon>
        <taxon>Pentapetalae</taxon>
        <taxon>asterids</taxon>
        <taxon>Ericales</taxon>
        <taxon>Theaceae</taxon>
        <taxon>Camellia</taxon>
    </lineage>
</organism>
<dbReference type="InterPro" id="IPR018108">
    <property type="entry name" value="MCP_transmembrane"/>
</dbReference>
<keyword evidence="8 9" id="KW-0472">Membrane</keyword>
<feature type="repeat" description="Solcar" evidence="9">
    <location>
        <begin position="92"/>
        <end position="184"/>
    </location>
</feature>
<dbReference type="Pfam" id="PF00153">
    <property type="entry name" value="Mito_carr"/>
    <property type="match status" value="1"/>
</dbReference>
<evidence type="ECO:0000256" key="10">
    <source>
        <dbReference type="RuleBase" id="RU000488"/>
    </source>
</evidence>
<dbReference type="PANTHER" id="PTHR45624:SF15">
    <property type="entry name" value="MITOCHONDRIAL ARGININE TRANSPORTER BAC1"/>
    <property type="match status" value="1"/>
</dbReference>
<dbReference type="Proteomes" id="UP000593564">
    <property type="component" value="Unassembled WGS sequence"/>
</dbReference>
<evidence type="ECO:0000256" key="3">
    <source>
        <dbReference type="ARBA" id="ARBA00022448"/>
    </source>
</evidence>
<keyword evidence="7" id="KW-0496">Mitochondrion</keyword>
<accession>A0A7J7GND4</accession>
<keyword evidence="5" id="KW-0677">Repeat</keyword>
<dbReference type="GO" id="GO:1990575">
    <property type="term" value="P:mitochondrial L-ornithine transmembrane transport"/>
    <property type="evidence" value="ECO:0007669"/>
    <property type="project" value="TreeGrafter"/>
</dbReference>
<comment type="caution">
    <text evidence="11">The sequence shown here is derived from an EMBL/GenBank/DDBJ whole genome shotgun (WGS) entry which is preliminary data.</text>
</comment>
<evidence type="ECO:0000256" key="9">
    <source>
        <dbReference type="PROSITE-ProRule" id="PRU00282"/>
    </source>
</evidence>
<comment type="subcellular location">
    <subcellularLocation>
        <location evidence="1">Mitochondrion membrane</location>
        <topology evidence="1">Multi-pass membrane protein</topology>
    </subcellularLocation>
</comment>
<evidence type="ECO:0000313" key="11">
    <source>
        <dbReference type="EMBL" id="KAF5940944.1"/>
    </source>
</evidence>
<dbReference type="EMBL" id="JACBKZ010000010">
    <property type="protein sequence ID" value="KAF5940944.1"/>
    <property type="molecule type" value="Genomic_DNA"/>
</dbReference>
<evidence type="ECO:0000256" key="5">
    <source>
        <dbReference type="ARBA" id="ARBA00022737"/>
    </source>
</evidence>
<dbReference type="Gene3D" id="1.50.40.10">
    <property type="entry name" value="Mitochondrial carrier domain"/>
    <property type="match status" value="1"/>
</dbReference>
<protein>
    <submittedName>
        <fullName evidence="11">Uncharacterized protein</fullName>
    </submittedName>
</protein>
<keyword evidence="3 10" id="KW-0813">Transport</keyword>
<evidence type="ECO:0000256" key="2">
    <source>
        <dbReference type="ARBA" id="ARBA00006375"/>
    </source>
</evidence>
<evidence type="ECO:0000256" key="8">
    <source>
        <dbReference type="ARBA" id="ARBA00023136"/>
    </source>
</evidence>
<comment type="similarity">
    <text evidence="2 10">Belongs to the mitochondrial carrier (TC 2.A.29) family.</text>
</comment>
<proteinExistence type="inferred from homology"/>
<keyword evidence="4 9" id="KW-0812">Transmembrane</keyword>
<gene>
    <name evidence="11" type="ORF">HYC85_022111</name>
</gene>
<dbReference type="InterPro" id="IPR050567">
    <property type="entry name" value="Mitochondrial_Carrier"/>
</dbReference>
<dbReference type="AlphaFoldDB" id="A0A7J7GND4"/>